<dbReference type="AlphaFoldDB" id="A0A1I3R787"/>
<gene>
    <name evidence="2" type="ORF">SAMN05443661_12838</name>
</gene>
<dbReference type="Proteomes" id="UP000182829">
    <property type="component" value="Unassembled WGS sequence"/>
</dbReference>
<dbReference type="InterPro" id="IPR047676">
    <property type="entry name" value="FxLYD_dom"/>
</dbReference>
<dbReference type="NCBIfam" id="NF038353">
    <property type="entry name" value="FxLYD_dom"/>
    <property type="match status" value="1"/>
</dbReference>
<evidence type="ECO:0000256" key="1">
    <source>
        <dbReference type="SAM" id="MobiDB-lite"/>
    </source>
</evidence>
<protein>
    <submittedName>
        <fullName evidence="2">Uncharacterized protein</fullName>
    </submittedName>
</protein>
<reference evidence="2 3" key="1">
    <citation type="submission" date="2016-10" db="EMBL/GenBank/DDBJ databases">
        <authorList>
            <person name="de Groot N.N."/>
        </authorList>
    </citation>
    <scope>NUCLEOTIDE SEQUENCE [LARGE SCALE GENOMIC DNA]</scope>
    <source>
        <strain evidence="2 3">SP2</strain>
    </source>
</reference>
<evidence type="ECO:0000313" key="2">
    <source>
        <dbReference type="EMBL" id="SFJ42494.1"/>
    </source>
</evidence>
<feature type="region of interest" description="Disordered" evidence="1">
    <location>
        <begin position="133"/>
        <end position="158"/>
    </location>
</feature>
<dbReference type="EMBL" id="FORO01000028">
    <property type="protein sequence ID" value="SFJ42494.1"/>
    <property type="molecule type" value="Genomic_DNA"/>
</dbReference>
<dbReference type="PROSITE" id="PS51257">
    <property type="entry name" value="PROKAR_LIPOPROTEIN"/>
    <property type="match status" value="1"/>
</dbReference>
<evidence type="ECO:0000313" key="3">
    <source>
        <dbReference type="Proteomes" id="UP000182829"/>
    </source>
</evidence>
<accession>A0A1I3R787</accession>
<name>A0A1I3R787_9EURY</name>
<organism evidence="2 3">
    <name type="scientific">Natronobacterium gregoryi</name>
    <dbReference type="NCBI Taxonomy" id="44930"/>
    <lineage>
        <taxon>Archaea</taxon>
        <taxon>Methanobacteriati</taxon>
        <taxon>Methanobacteriota</taxon>
        <taxon>Stenosarchaea group</taxon>
        <taxon>Halobacteria</taxon>
        <taxon>Halobacteriales</taxon>
        <taxon>Natrialbaceae</taxon>
        <taxon>Natronobacterium</taxon>
    </lineage>
</organism>
<proteinExistence type="predicted"/>
<feature type="compositionally biased region" description="Low complexity" evidence="1">
    <location>
        <begin position="143"/>
        <end position="158"/>
    </location>
</feature>
<sequence length="171" mass="18520">MTRHCSSSRRRLLLYAGGAVALGGCLGDGSVGGDGPTYEAGTVADADGDERTAAEMAAAAAVAETEITETVTPLAELSLLDHEFVVEDDFRRSTVQGRLENTGEDRIQTVEVRVRVYDDEDTNSVTISRRLATSTAAERGRSRPWSSSRPATWSTTRRQCSGRRRDTVYCS</sequence>